<keyword evidence="1" id="KW-0496">Mitochondrion</keyword>
<geneLocation type="mitochondrion" evidence="1"/>
<evidence type="ECO:0000313" key="2">
    <source>
        <dbReference type="Proteomes" id="UP000326939"/>
    </source>
</evidence>
<dbReference type="Proteomes" id="UP000326939">
    <property type="component" value="Mitochondrion MT"/>
</dbReference>
<accession>A0A5N5J1N1</accession>
<reference evidence="2" key="1">
    <citation type="journal article" date="2019" name="Gigascience">
        <title>De novo genome assembly of the endangered Acer yangbiense, a plant species with extremely small populations endemic to Yunnan Province, China.</title>
        <authorList>
            <person name="Yang J."/>
            <person name="Wariss H.M."/>
            <person name="Tao L."/>
            <person name="Zhang R."/>
            <person name="Yun Q."/>
            <person name="Hollingsworth P."/>
            <person name="Dao Z."/>
            <person name="Luo G."/>
            <person name="Guo H."/>
            <person name="Ma Y."/>
            <person name="Sun W."/>
        </authorList>
    </citation>
    <scope>NUCLEOTIDE SEQUENCE [LARGE SCALE GENOMIC DNA]</scope>
    <source>
        <strain evidence="2">cv. br00</strain>
    </source>
</reference>
<organism evidence="1 2">
    <name type="scientific">Salix brachista</name>
    <dbReference type="NCBI Taxonomy" id="2182728"/>
    <lineage>
        <taxon>Eukaryota</taxon>
        <taxon>Viridiplantae</taxon>
        <taxon>Streptophyta</taxon>
        <taxon>Embryophyta</taxon>
        <taxon>Tracheophyta</taxon>
        <taxon>Spermatophyta</taxon>
        <taxon>Magnoliopsida</taxon>
        <taxon>eudicotyledons</taxon>
        <taxon>Gunneridae</taxon>
        <taxon>Pentapetalae</taxon>
        <taxon>rosids</taxon>
        <taxon>fabids</taxon>
        <taxon>Malpighiales</taxon>
        <taxon>Salicaceae</taxon>
        <taxon>Saliceae</taxon>
        <taxon>Salix</taxon>
    </lineage>
</organism>
<comment type="caution">
    <text evidence="1">The sequence shown here is derived from an EMBL/GenBank/DDBJ whole genome shotgun (WGS) entry which is preliminary data.</text>
</comment>
<dbReference type="AlphaFoldDB" id="A0A5N5J1N1"/>
<gene>
    <name evidence="1" type="ORF">DKX38_030068</name>
</gene>
<dbReference type="EMBL" id="VDCV01000020">
    <property type="protein sequence ID" value="KAB5511273.1"/>
    <property type="molecule type" value="Genomic_DNA"/>
</dbReference>
<proteinExistence type="predicted"/>
<protein>
    <submittedName>
        <fullName evidence="1">Uncharacterized protein</fullName>
    </submittedName>
</protein>
<keyword evidence="2" id="KW-1185">Reference proteome</keyword>
<sequence>MPYFSKGSREGPRFSRSSKRSQQLLLITHSLLLSLYLLVRLYLDETLEMGKVLLLIEMGLLLAYTQLPQGLEDPSLARQLLQRKNKRQGVPNRGDKDNYVKLRPSRILLLLLNRNFTHTERRKSTLLHSSRKEERDECQLLMLMEAPLLLLQLSNYRKESTHPENRKYQPIVASLLEAFPVSNPFGSKTKQSPIRTLWHSIPPLTTFIRNGTSNRRRRLSSHHTVGGRLSVTELLIGIGFELPRFPFSHSAMLLTIMGPEILETGEEYRAFLELEGEVPRRRCISRFFDRHKEIVLVATTKPIEQGLALQLVHKQDANGAGRPLYRLCLSPVKPRHRLRYVQGSTLEKKEYHRVNITLSYIHNLPEGSTTILNRVRRRTVVHWSTGVRRAQRSQIQSRQGGLTFPDTESSYSNLAMLMEQEKFSDDMDPKR</sequence>
<evidence type="ECO:0000313" key="1">
    <source>
        <dbReference type="EMBL" id="KAB5511273.1"/>
    </source>
</evidence>
<name>A0A5N5J1N1_9ROSI</name>